<dbReference type="GO" id="GO:0015935">
    <property type="term" value="C:small ribosomal subunit"/>
    <property type="evidence" value="ECO:0007669"/>
    <property type="project" value="TreeGrafter"/>
</dbReference>
<keyword evidence="3 5" id="KW-0687">Ribonucleoprotein</keyword>
<dbReference type="InterPro" id="IPR001892">
    <property type="entry name" value="Ribosomal_uS13"/>
</dbReference>
<dbReference type="Pfam" id="PF00416">
    <property type="entry name" value="Ribosomal_S13"/>
    <property type="match status" value="1"/>
</dbReference>
<keyword evidence="2 5" id="KW-0689">Ribosomal protein</keyword>
<dbReference type="OrthoDB" id="9803610at2"/>
<dbReference type="AlphaFoldDB" id="A0A5C0UG68"/>
<sequence>MRIYGFVLPKKKVFKYALRAIYGIGHHRAEIICKDMNIEDSVRVHDLDDSHAVQLGKTIEKYGFIIGPDLQRSINNDIKRLQTNGSLRGRRHLYGLPVRGQRTKSNAKSVRRRKKVM</sequence>
<dbReference type="EMBL" id="CP043316">
    <property type="protein sequence ID" value="QEK38720.1"/>
    <property type="molecule type" value="Genomic_DNA"/>
</dbReference>
<dbReference type="PROSITE" id="PS00646">
    <property type="entry name" value="RIBOSOMAL_S13_1"/>
    <property type="match status" value="1"/>
</dbReference>
<accession>A0A5C0UG68</accession>
<proteinExistence type="inferred from homology"/>
<dbReference type="PANTHER" id="PTHR10871:SF1">
    <property type="entry name" value="SMALL RIBOSOMAL SUBUNIT PROTEIN US13M"/>
    <property type="match status" value="1"/>
</dbReference>
<dbReference type="SUPFAM" id="SSF46946">
    <property type="entry name" value="S13-like H2TH domain"/>
    <property type="match status" value="1"/>
</dbReference>
<dbReference type="PIRSF" id="PIRSF002134">
    <property type="entry name" value="Ribosomal_S13"/>
    <property type="match status" value="1"/>
</dbReference>
<dbReference type="Proteomes" id="UP000325004">
    <property type="component" value="Chromosome"/>
</dbReference>
<dbReference type="Gene3D" id="1.10.8.50">
    <property type="match status" value="1"/>
</dbReference>
<dbReference type="InterPro" id="IPR027437">
    <property type="entry name" value="Rbsml_uS13_C"/>
</dbReference>
<evidence type="ECO:0000256" key="5">
    <source>
        <dbReference type="RuleBase" id="RU003830"/>
    </source>
</evidence>
<dbReference type="GO" id="GO:0003723">
    <property type="term" value="F:RNA binding"/>
    <property type="evidence" value="ECO:0007669"/>
    <property type="project" value="InterPro"/>
</dbReference>
<dbReference type="GO" id="GO:0003735">
    <property type="term" value="F:structural constituent of ribosome"/>
    <property type="evidence" value="ECO:0007669"/>
    <property type="project" value="InterPro"/>
</dbReference>
<dbReference type="InterPro" id="IPR010979">
    <property type="entry name" value="Ribosomal_uS13-like_H2TH"/>
</dbReference>
<evidence type="ECO:0000256" key="4">
    <source>
        <dbReference type="ARBA" id="ARBA00035315"/>
    </source>
</evidence>
<dbReference type="RefSeq" id="WP_148971841.1">
    <property type="nucleotide sequence ID" value="NZ_CP043316.1"/>
</dbReference>
<evidence type="ECO:0000256" key="1">
    <source>
        <dbReference type="ARBA" id="ARBA00008080"/>
    </source>
</evidence>
<dbReference type="InterPro" id="IPR018269">
    <property type="entry name" value="Ribosomal_uS13_CS"/>
</dbReference>
<dbReference type="PROSITE" id="PS50159">
    <property type="entry name" value="RIBOSOMAL_S13_2"/>
    <property type="match status" value="1"/>
</dbReference>
<dbReference type="PANTHER" id="PTHR10871">
    <property type="entry name" value="30S RIBOSOMAL PROTEIN S13/40S RIBOSOMAL PROTEIN S18"/>
    <property type="match status" value="1"/>
</dbReference>
<dbReference type="Gene3D" id="4.10.910.10">
    <property type="entry name" value="30s ribosomal protein s13, domain 2"/>
    <property type="match status" value="1"/>
</dbReference>
<dbReference type="KEGG" id="cpri:FZC34_02275"/>
<reference evidence="6 7" key="1">
    <citation type="submission" date="2019-08" db="EMBL/GenBank/DDBJ databases">
        <title>Highly reduced genomes of protist endosymbionts show evolutionary convergence.</title>
        <authorList>
            <person name="George E."/>
            <person name="Husnik F."/>
            <person name="Tashyreva D."/>
            <person name="Prokopchuk G."/>
            <person name="Horak A."/>
            <person name="Kwong W.K."/>
            <person name="Lukes J."/>
            <person name="Keeling P.J."/>
        </authorList>
    </citation>
    <scope>NUCLEOTIDE SEQUENCE [LARGE SCALE GENOMIC DNA]</scope>
    <source>
        <strain evidence="6">1604LC</strain>
    </source>
</reference>
<gene>
    <name evidence="6" type="primary">rpsM</name>
    <name evidence="6" type="ORF">FZC34_02275</name>
</gene>
<keyword evidence="7" id="KW-1185">Reference proteome</keyword>
<evidence type="ECO:0000256" key="3">
    <source>
        <dbReference type="ARBA" id="ARBA00023274"/>
    </source>
</evidence>
<comment type="similarity">
    <text evidence="1 5">Belongs to the universal ribosomal protein uS13 family.</text>
</comment>
<dbReference type="GO" id="GO:0006412">
    <property type="term" value="P:translation"/>
    <property type="evidence" value="ECO:0007669"/>
    <property type="project" value="InterPro"/>
</dbReference>
<evidence type="ECO:0000313" key="7">
    <source>
        <dbReference type="Proteomes" id="UP000325004"/>
    </source>
</evidence>
<evidence type="ECO:0000256" key="2">
    <source>
        <dbReference type="ARBA" id="ARBA00022980"/>
    </source>
</evidence>
<evidence type="ECO:0000313" key="6">
    <source>
        <dbReference type="EMBL" id="QEK38720.1"/>
    </source>
</evidence>
<organism evidence="6 7">
    <name type="scientific">Candidatus Cytomitobacter primus</name>
    <dbReference type="NCBI Taxonomy" id="2066024"/>
    <lineage>
        <taxon>Bacteria</taxon>
        <taxon>Pseudomonadati</taxon>
        <taxon>Pseudomonadota</taxon>
        <taxon>Alphaproteobacteria</taxon>
        <taxon>Holosporales</taxon>
        <taxon>Holosporaceae</taxon>
        <taxon>Candidatus Cytomitobacter</taxon>
    </lineage>
</organism>
<name>A0A5C0UG68_9PROT</name>
<protein>
    <recommendedName>
        <fullName evidence="4">30S ribosomal protein S13</fullName>
    </recommendedName>
</protein>